<dbReference type="SUPFAM" id="SSF51735">
    <property type="entry name" value="NAD(P)-binding Rossmann-fold domains"/>
    <property type="match status" value="1"/>
</dbReference>
<protein>
    <submittedName>
        <fullName evidence="2">NADP-dependent oxidoreductase</fullName>
    </submittedName>
</protein>
<dbReference type="InterPro" id="IPR036291">
    <property type="entry name" value="NAD(P)-bd_dom_sf"/>
</dbReference>
<name>A0ABY7AX19_9PSEU</name>
<gene>
    <name evidence="2" type="ORF">ORV05_20895</name>
</gene>
<evidence type="ECO:0000313" key="3">
    <source>
        <dbReference type="Proteomes" id="UP001163203"/>
    </source>
</evidence>
<dbReference type="SUPFAM" id="SSF50129">
    <property type="entry name" value="GroES-like"/>
    <property type="match status" value="1"/>
</dbReference>
<evidence type="ECO:0000259" key="1">
    <source>
        <dbReference type="SMART" id="SM00829"/>
    </source>
</evidence>
<reference evidence="2" key="1">
    <citation type="submission" date="2022-11" db="EMBL/GenBank/DDBJ databases">
        <authorList>
            <person name="Mo P."/>
        </authorList>
    </citation>
    <scope>NUCLEOTIDE SEQUENCE</scope>
    <source>
        <strain evidence="2">HUAS 11-8</strain>
    </source>
</reference>
<dbReference type="EMBL" id="CP113836">
    <property type="protein sequence ID" value="WAL63472.1"/>
    <property type="molecule type" value="Genomic_DNA"/>
</dbReference>
<dbReference type="Proteomes" id="UP001163203">
    <property type="component" value="Chromosome"/>
</dbReference>
<keyword evidence="3" id="KW-1185">Reference proteome</keyword>
<dbReference type="Gene3D" id="3.90.180.10">
    <property type="entry name" value="Medium-chain alcohol dehydrogenases, catalytic domain"/>
    <property type="match status" value="1"/>
</dbReference>
<organism evidence="2 3">
    <name type="scientific">Amycolatopsis cynarae</name>
    <dbReference type="NCBI Taxonomy" id="2995223"/>
    <lineage>
        <taxon>Bacteria</taxon>
        <taxon>Bacillati</taxon>
        <taxon>Actinomycetota</taxon>
        <taxon>Actinomycetes</taxon>
        <taxon>Pseudonocardiales</taxon>
        <taxon>Pseudonocardiaceae</taxon>
        <taxon>Amycolatopsis</taxon>
    </lineage>
</organism>
<dbReference type="Pfam" id="PF08240">
    <property type="entry name" value="ADH_N"/>
    <property type="match status" value="1"/>
</dbReference>
<accession>A0ABY7AX19</accession>
<dbReference type="Gene3D" id="3.40.50.720">
    <property type="entry name" value="NAD(P)-binding Rossmann-like Domain"/>
    <property type="match status" value="1"/>
</dbReference>
<dbReference type="PANTHER" id="PTHR11695">
    <property type="entry name" value="ALCOHOL DEHYDROGENASE RELATED"/>
    <property type="match status" value="1"/>
</dbReference>
<dbReference type="CDD" id="cd05289">
    <property type="entry name" value="MDR_like_2"/>
    <property type="match status" value="1"/>
</dbReference>
<sequence length="315" mass="33459">MRAVLQEEWGDPETMRLAEIDRPEPAFGEVLVRVVAAGVNPVDYYTARGLAYNRMLGLPFVHGWDVAGVVEQVGYGTTRFRPGDRVFGMPWFPRAAGAYAEYVTAPARHFARMPGELTFTQAAALPLAGLTAWQMLVDTARIEPGRRVLVTAAAGGVGHLAVQIARSFGAQVIGTASAAKHPFVKALGADEVVDYTTTDVATAVRDADVVIQMFGGDAALKALECLRPGGILVNAQDAWTPGMAERAAELGVRASGFLVEPDHAGLEALAELVRKDGLKVHVDSELPLERAVEAHRLVGSGRTTGKVVLTVGDPA</sequence>
<dbReference type="Pfam" id="PF13602">
    <property type="entry name" value="ADH_zinc_N_2"/>
    <property type="match status" value="1"/>
</dbReference>
<dbReference type="InterPro" id="IPR013154">
    <property type="entry name" value="ADH-like_N"/>
</dbReference>
<dbReference type="InterPro" id="IPR011032">
    <property type="entry name" value="GroES-like_sf"/>
</dbReference>
<evidence type="ECO:0000313" key="2">
    <source>
        <dbReference type="EMBL" id="WAL63472.1"/>
    </source>
</evidence>
<dbReference type="SMART" id="SM00829">
    <property type="entry name" value="PKS_ER"/>
    <property type="match status" value="1"/>
</dbReference>
<feature type="domain" description="Enoyl reductase (ER)" evidence="1">
    <location>
        <begin position="10"/>
        <end position="309"/>
    </location>
</feature>
<dbReference type="RefSeq" id="WP_268441492.1">
    <property type="nucleotide sequence ID" value="NZ_CP113836.1"/>
</dbReference>
<proteinExistence type="predicted"/>
<dbReference type="InterPro" id="IPR020843">
    <property type="entry name" value="ER"/>
</dbReference>
<dbReference type="InterPro" id="IPR050700">
    <property type="entry name" value="YIM1/Zinc_Alcohol_DH_Fams"/>
</dbReference>
<dbReference type="PANTHER" id="PTHR11695:SF294">
    <property type="entry name" value="RETICULON-4-INTERACTING PROTEIN 1, MITOCHONDRIAL"/>
    <property type="match status" value="1"/>
</dbReference>